<dbReference type="GO" id="GO:0000794">
    <property type="term" value="C:condensed nuclear chromosome"/>
    <property type="evidence" value="ECO:0007669"/>
    <property type="project" value="TreeGrafter"/>
</dbReference>
<comment type="caution">
    <text evidence="2">The sequence shown here is derived from an EMBL/GenBank/DDBJ whole genome shotgun (WGS) entry which is preliminary data.</text>
</comment>
<organism evidence="2 3">
    <name type="scientific">Cucurbita argyrosperma subsp. sororia</name>
    <dbReference type="NCBI Taxonomy" id="37648"/>
    <lineage>
        <taxon>Eukaryota</taxon>
        <taxon>Viridiplantae</taxon>
        <taxon>Streptophyta</taxon>
        <taxon>Embryophyta</taxon>
        <taxon>Tracheophyta</taxon>
        <taxon>Spermatophyta</taxon>
        <taxon>Magnoliopsida</taxon>
        <taxon>eudicotyledons</taxon>
        <taxon>Gunneridae</taxon>
        <taxon>Pentapetalae</taxon>
        <taxon>rosids</taxon>
        <taxon>fabids</taxon>
        <taxon>Cucurbitales</taxon>
        <taxon>Cucurbitaceae</taxon>
        <taxon>Cucurbiteae</taxon>
        <taxon>Cucurbita</taxon>
    </lineage>
</organism>
<feature type="domain" description="Rad51-like C-terminal" evidence="1">
    <location>
        <begin position="27"/>
        <end position="112"/>
    </location>
</feature>
<protein>
    <submittedName>
        <fullName evidence="2">Meiotic recombination protein DMC1-like protein</fullName>
    </submittedName>
</protein>
<reference evidence="2 3" key="1">
    <citation type="journal article" date="2021" name="Hortic Res">
        <title>The domestication of Cucurbita argyrosperma as revealed by the genome of its wild relative.</title>
        <authorList>
            <person name="Barrera-Redondo J."/>
            <person name="Sanchez-de la Vega G."/>
            <person name="Aguirre-Liguori J.A."/>
            <person name="Castellanos-Morales G."/>
            <person name="Gutierrez-Guerrero Y.T."/>
            <person name="Aguirre-Dugua X."/>
            <person name="Aguirre-Planter E."/>
            <person name="Tenaillon M.I."/>
            <person name="Lira-Saade R."/>
            <person name="Eguiarte L.E."/>
        </authorList>
    </citation>
    <scope>NUCLEOTIDE SEQUENCE [LARGE SCALE GENOMIC DNA]</scope>
    <source>
        <strain evidence="2">JBR-2021</strain>
    </source>
</reference>
<dbReference type="PANTHER" id="PTHR22942">
    <property type="entry name" value="RECA/RAD51/RADA DNA STRAND-PAIRING FAMILY MEMBER"/>
    <property type="match status" value="1"/>
</dbReference>
<dbReference type="GO" id="GO:0003690">
    <property type="term" value="F:double-stranded DNA binding"/>
    <property type="evidence" value="ECO:0007669"/>
    <property type="project" value="TreeGrafter"/>
</dbReference>
<dbReference type="GO" id="GO:0008094">
    <property type="term" value="F:ATP-dependent activity, acting on DNA"/>
    <property type="evidence" value="ECO:0007669"/>
    <property type="project" value="TreeGrafter"/>
</dbReference>
<dbReference type="EMBL" id="JAGKQH010000014">
    <property type="protein sequence ID" value="KAG6582335.1"/>
    <property type="molecule type" value="Genomic_DNA"/>
</dbReference>
<keyword evidence="3" id="KW-1185">Reference proteome</keyword>
<dbReference type="GO" id="GO:0042148">
    <property type="term" value="P:DNA strand invasion"/>
    <property type="evidence" value="ECO:0007669"/>
    <property type="project" value="TreeGrafter"/>
</dbReference>
<name>A0AAV6MLK9_9ROSI</name>
<dbReference type="GO" id="GO:0006312">
    <property type="term" value="P:mitotic recombination"/>
    <property type="evidence" value="ECO:0007669"/>
    <property type="project" value="TreeGrafter"/>
</dbReference>
<dbReference type="PANTHER" id="PTHR22942:SF30">
    <property type="entry name" value="MEIOTIC RECOMBINATION PROTEIN DMC1_LIM15 HOMOLOG"/>
    <property type="match status" value="1"/>
</dbReference>
<dbReference type="AlphaFoldDB" id="A0AAV6MLK9"/>
<dbReference type="Pfam" id="PF08423">
    <property type="entry name" value="Rad51"/>
    <property type="match status" value="1"/>
</dbReference>
<dbReference type="Proteomes" id="UP000685013">
    <property type="component" value="Chromosome 14"/>
</dbReference>
<dbReference type="GO" id="GO:0003697">
    <property type="term" value="F:single-stranded DNA binding"/>
    <property type="evidence" value="ECO:0007669"/>
    <property type="project" value="TreeGrafter"/>
</dbReference>
<gene>
    <name evidence="2" type="primary">DMC1</name>
    <name evidence="2" type="ORF">SDJN03_22337</name>
</gene>
<evidence type="ECO:0000313" key="3">
    <source>
        <dbReference type="Proteomes" id="UP000685013"/>
    </source>
</evidence>
<accession>A0AAV6MLK9</accession>
<dbReference type="GO" id="GO:0007131">
    <property type="term" value="P:reciprocal meiotic recombination"/>
    <property type="evidence" value="ECO:0007669"/>
    <property type="project" value="TreeGrafter"/>
</dbReference>
<evidence type="ECO:0000313" key="2">
    <source>
        <dbReference type="EMBL" id="KAG6582335.1"/>
    </source>
</evidence>
<proteinExistence type="predicted"/>
<sequence length="134" mass="15060">MILRAEEQSQELQLVEREDNADEDDLFDAIDKCGIETLAITEAFGEFRSGKTQLAHTLRVYTQVYLLDTEGTLHPLLKLILLCHCSRPDRIVPIAERSGVDPGAVLDNTVDAHHTYFSGFHRKGRTRGSPGRIK</sequence>
<evidence type="ECO:0000259" key="1">
    <source>
        <dbReference type="Pfam" id="PF08423"/>
    </source>
</evidence>
<dbReference type="GO" id="GO:0000730">
    <property type="term" value="P:DNA recombinase assembly"/>
    <property type="evidence" value="ECO:0007669"/>
    <property type="project" value="TreeGrafter"/>
</dbReference>
<dbReference type="GO" id="GO:0070192">
    <property type="term" value="P:chromosome organization involved in meiotic cell cycle"/>
    <property type="evidence" value="ECO:0007669"/>
    <property type="project" value="TreeGrafter"/>
</dbReference>
<dbReference type="InterPro" id="IPR013632">
    <property type="entry name" value="Rad51_C"/>
</dbReference>
<feature type="non-terminal residue" evidence="2">
    <location>
        <position position="1"/>
    </location>
</feature>
<dbReference type="GO" id="GO:0000150">
    <property type="term" value="F:DNA strand exchange activity"/>
    <property type="evidence" value="ECO:0007669"/>
    <property type="project" value="TreeGrafter"/>
</dbReference>